<dbReference type="EMBL" id="AKCV02000023">
    <property type="protein sequence ID" value="TMS57385.1"/>
    <property type="molecule type" value="Genomic_DNA"/>
</dbReference>
<proteinExistence type="predicted"/>
<gene>
    <name evidence="1" type="primary">moaD</name>
    <name evidence="1" type="ORF">MW7_012315</name>
</gene>
<comment type="caution">
    <text evidence="1">The sequence shown here is derived from an EMBL/GenBank/DDBJ whole genome shotgun (WGS) entry which is preliminary data.</text>
</comment>
<protein>
    <submittedName>
        <fullName evidence="1">Molybdopterin converting factor subunit 1</fullName>
    </submittedName>
</protein>
<organism evidence="1 2">
    <name type="scientific">Imbroritus primus</name>
    <dbReference type="NCBI Taxonomy" id="3058603"/>
    <lineage>
        <taxon>Bacteria</taxon>
        <taxon>Pseudomonadati</taxon>
        <taxon>Pseudomonadota</taxon>
        <taxon>Betaproteobacteria</taxon>
        <taxon>Burkholderiales</taxon>
        <taxon>Burkholderiaceae</taxon>
        <taxon>Imbroritus</taxon>
    </lineage>
</organism>
<name>A0ACD3SMJ3_9BURK</name>
<dbReference type="Proteomes" id="UP000004277">
    <property type="component" value="Unassembled WGS sequence"/>
</dbReference>
<keyword evidence="2" id="KW-1185">Reference proteome</keyword>
<sequence length="85" mass="9331">MEVELRFFASVREQVATAHERVTVPEHVGTVGELREWLCERGDNWRAALAGNRALRMALDQAVATPTARLHAGCEVAFFPPVTGG</sequence>
<accession>A0ACD3SMJ3</accession>
<evidence type="ECO:0000313" key="2">
    <source>
        <dbReference type="Proteomes" id="UP000004277"/>
    </source>
</evidence>
<evidence type="ECO:0000313" key="1">
    <source>
        <dbReference type="EMBL" id="TMS57385.1"/>
    </source>
</evidence>
<reference evidence="1" key="1">
    <citation type="submission" date="2019-05" db="EMBL/GenBank/DDBJ databases">
        <title>Revised genome assembly of Burkholderiaceae (previously Ralstonia) sp. PBA.</title>
        <authorList>
            <person name="Gan H.M."/>
        </authorList>
    </citation>
    <scope>NUCLEOTIDE SEQUENCE</scope>
    <source>
        <strain evidence="1">PBA</strain>
    </source>
</reference>